<evidence type="ECO:0000259" key="6">
    <source>
        <dbReference type="Pfam" id="PF00889"/>
    </source>
</evidence>
<keyword evidence="5" id="KW-0963">Cytoplasm</keyword>
<dbReference type="SUPFAM" id="SSF54713">
    <property type="entry name" value="Elongation factor Ts (EF-Ts), dimerisation domain"/>
    <property type="match status" value="1"/>
</dbReference>
<dbReference type="InterPro" id="IPR001816">
    <property type="entry name" value="Transl_elong_EFTs/EF1B"/>
</dbReference>
<sequence>METIKKLRSICGASMTDCKRALVEAGDDLGKALEILKERGAEIAEKKASRETKAGVVDVYLHSDRKLGAIVELRTETDFVARTDEFKALAHDLAMQIAAEGAENTEELLVQPFIKDQSKTVGDCIKEATAKFGEKIEVAKFYRINL</sequence>
<dbReference type="Gene3D" id="1.10.8.10">
    <property type="entry name" value="DNA helicase RuvA subunit, C-terminal domain"/>
    <property type="match status" value="1"/>
</dbReference>
<proteinExistence type="inferred from homology"/>
<accession>A0A1G2EVJ3</accession>
<evidence type="ECO:0000256" key="1">
    <source>
        <dbReference type="ARBA" id="ARBA00005532"/>
    </source>
</evidence>
<protein>
    <recommendedName>
        <fullName evidence="2 5">Elongation factor Ts</fullName>
        <shortName evidence="5">EF-Ts</shortName>
    </recommendedName>
</protein>
<dbReference type="GO" id="GO:0005737">
    <property type="term" value="C:cytoplasm"/>
    <property type="evidence" value="ECO:0007669"/>
    <property type="project" value="UniProtKB-SubCell"/>
</dbReference>
<dbReference type="PANTHER" id="PTHR11741:SF0">
    <property type="entry name" value="ELONGATION FACTOR TS, MITOCHONDRIAL"/>
    <property type="match status" value="1"/>
</dbReference>
<dbReference type="GO" id="GO:0003746">
    <property type="term" value="F:translation elongation factor activity"/>
    <property type="evidence" value="ECO:0007669"/>
    <property type="project" value="UniProtKB-UniRule"/>
</dbReference>
<dbReference type="Gene3D" id="3.30.479.20">
    <property type="entry name" value="Elongation factor Ts, dimerisation domain"/>
    <property type="match status" value="1"/>
</dbReference>
<dbReference type="Proteomes" id="UP000177486">
    <property type="component" value="Unassembled WGS sequence"/>
</dbReference>
<dbReference type="AlphaFoldDB" id="A0A1G2EVJ3"/>
<evidence type="ECO:0000256" key="2">
    <source>
        <dbReference type="ARBA" id="ARBA00016956"/>
    </source>
</evidence>
<gene>
    <name evidence="5" type="primary">tsf</name>
    <name evidence="7" type="ORF">A2931_00465</name>
</gene>
<evidence type="ECO:0000256" key="4">
    <source>
        <dbReference type="ARBA" id="ARBA00022917"/>
    </source>
</evidence>
<dbReference type="PANTHER" id="PTHR11741">
    <property type="entry name" value="ELONGATION FACTOR TS"/>
    <property type="match status" value="1"/>
</dbReference>
<name>A0A1G2EVJ3_9BACT</name>
<comment type="subcellular location">
    <subcellularLocation>
        <location evidence="5">Cytoplasm</location>
    </subcellularLocation>
</comment>
<dbReference type="SUPFAM" id="SSF46934">
    <property type="entry name" value="UBA-like"/>
    <property type="match status" value="1"/>
</dbReference>
<evidence type="ECO:0000256" key="3">
    <source>
        <dbReference type="ARBA" id="ARBA00022768"/>
    </source>
</evidence>
<dbReference type="HAMAP" id="MF_00050">
    <property type="entry name" value="EF_Ts"/>
    <property type="match status" value="1"/>
</dbReference>
<dbReference type="FunFam" id="1.10.8.10:FF:000001">
    <property type="entry name" value="Elongation factor Ts"/>
    <property type="match status" value="1"/>
</dbReference>
<keyword evidence="3 5" id="KW-0251">Elongation factor</keyword>
<dbReference type="InterPro" id="IPR036402">
    <property type="entry name" value="EF-Ts_dimer_sf"/>
</dbReference>
<dbReference type="Pfam" id="PF00889">
    <property type="entry name" value="EF_TS"/>
    <property type="match status" value="1"/>
</dbReference>
<comment type="similarity">
    <text evidence="1 5">Belongs to the EF-Ts family.</text>
</comment>
<keyword evidence="4 5" id="KW-0648">Protein biosynthesis</keyword>
<dbReference type="EMBL" id="MHMQ01000032">
    <property type="protein sequence ID" value="OGZ29826.1"/>
    <property type="molecule type" value="Genomic_DNA"/>
</dbReference>
<comment type="caution">
    <text evidence="7">The sequence shown here is derived from an EMBL/GenBank/DDBJ whole genome shotgun (WGS) entry which is preliminary data.</text>
</comment>
<dbReference type="InterPro" id="IPR014039">
    <property type="entry name" value="Transl_elong_EFTs/EF1B_dimer"/>
</dbReference>
<evidence type="ECO:0000313" key="7">
    <source>
        <dbReference type="EMBL" id="OGZ29826.1"/>
    </source>
</evidence>
<reference evidence="7 8" key="1">
    <citation type="journal article" date="2016" name="Nat. Commun.">
        <title>Thousands of microbial genomes shed light on interconnected biogeochemical processes in an aquifer system.</title>
        <authorList>
            <person name="Anantharaman K."/>
            <person name="Brown C.T."/>
            <person name="Hug L.A."/>
            <person name="Sharon I."/>
            <person name="Castelle C.J."/>
            <person name="Probst A.J."/>
            <person name="Thomas B.C."/>
            <person name="Singh A."/>
            <person name="Wilkins M.J."/>
            <person name="Karaoz U."/>
            <person name="Brodie E.L."/>
            <person name="Williams K.H."/>
            <person name="Hubbard S.S."/>
            <person name="Banfield J.F."/>
        </authorList>
    </citation>
    <scope>NUCLEOTIDE SEQUENCE [LARGE SCALE GENOMIC DNA]</scope>
</reference>
<dbReference type="NCBIfam" id="TIGR00116">
    <property type="entry name" value="tsf"/>
    <property type="match status" value="1"/>
</dbReference>
<evidence type="ECO:0000256" key="5">
    <source>
        <dbReference type="HAMAP-Rule" id="MF_00050"/>
    </source>
</evidence>
<comment type="function">
    <text evidence="5">Associates with the EF-Tu.GDP complex and induces the exchange of GDP to GTP. It remains bound to the aminoacyl-tRNA.EF-Tu.GTP complex up to the GTP hydrolysis stage on the ribosome.</text>
</comment>
<dbReference type="CDD" id="cd14275">
    <property type="entry name" value="UBA_EF-Ts"/>
    <property type="match status" value="1"/>
</dbReference>
<organism evidence="7 8">
    <name type="scientific">Candidatus Niyogibacteria bacterium RIFCSPLOWO2_01_FULL_45_48</name>
    <dbReference type="NCBI Taxonomy" id="1801724"/>
    <lineage>
        <taxon>Bacteria</taxon>
        <taxon>Candidatus Niyogiibacteriota</taxon>
    </lineage>
</organism>
<dbReference type="InterPro" id="IPR009060">
    <property type="entry name" value="UBA-like_sf"/>
</dbReference>
<feature type="domain" description="Translation elongation factor EFTs/EF1B dimerisation" evidence="6">
    <location>
        <begin position="68"/>
        <end position="144"/>
    </location>
</feature>
<evidence type="ECO:0000313" key="8">
    <source>
        <dbReference type="Proteomes" id="UP000177486"/>
    </source>
</evidence>
<feature type="region of interest" description="Involved in Mg(2+) ion dislocation from EF-Tu" evidence="5">
    <location>
        <begin position="77"/>
        <end position="80"/>
    </location>
</feature>